<dbReference type="PROSITE" id="PS50109">
    <property type="entry name" value="HIS_KIN"/>
    <property type="match status" value="1"/>
</dbReference>
<dbReference type="SMART" id="SM00388">
    <property type="entry name" value="HisKA"/>
    <property type="match status" value="1"/>
</dbReference>
<evidence type="ECO:0000259" key="9">
    <source>
        <dbReference type="PROSITE" id="PS50109"/>
    </source>
</evidence>
<evidence type="ECO:0000313" key="10">
    <source>
        <dbReference type="EMBL" id="NEY73603.1"/>
    </source>
</evidence>
<organism evidence="10 11">
    <name type="scientific">Bacillus mesophilus</name>
    <dbReference type="NCBI Taxonomy" id="1808955"/>
    <lineage>
        <taxon>Bacteria</taxon>
        <taxon>Bacillati</taxon>
        <taxon>Bacillota</taxon>
        <taxon>Bacilli</taxon>
        <taxon>Bacillales</taxon>
        <taxon>Bacillaceae</taxon>
        <taxon>Bacillus</taxon>
    </lineage>
</organism>
<feature type="domain" description="Histidine kinase" evidence="9">
    <location>
        <begin position="201"/>
        <end position="410"/>
    </location>
</feature>
<dbReference type="EMBL" id="JAAIWM010000008">
    <property type="protein sequence ID" value="NEY73603.1"/>
    <property type="molecule type" value="Genomic_DNA"/>
</dbReference>
<keyword evidence="7" id="KW-0067">ATP-binding</keyword>
<dbReference type="Gene3D" id="1.10.287.130">
    <property type="match status" value="1"/>
</dbReference>
<evidence type="ECO:0000256" key="6">
    <source>
        <dbReference type="ARBA" id="ARBA00022777"/>
    </source>
</evidence>
<dbReference type="AlphaFoldDB" id="A0A6M0QBA6"/>
<dbReference type="InterPro" id="IPR035965">
    <property type="entry name" value="PAS-like_dom_sf"/>
</dbReference>
<keyword evidence="5" id="KW-0547">Nucleotide-binding</keyword>
<dbReference type="PANTHER" id="PTHR43065">
    <property type="entry name" value="SENSOR HISTIDINE KINASE"/>
    <property type="match status" value="1"/>
</dbReference>
<dbReference type="CDD" id="cd00082">
    <property type="entry name" value="HisKA"/>
    <property type="match status" value="1"/>
</dbReference>
<protein>
    <recommendedName>
        <fullName evidence="2">histidine kinase</fullName>
        <ecNumber evidence="2">2.7.13.3</ecNumber>
    </recommendedName>
</protein>
<evidence type="ECO:0000256" key="4">
    <source>
        <dbReference type="ARBA" id="ARBA00022679"/>
    </source>
</evidence>
<dbReference type="Gene3D" id="3.30.565.10">
    <property type="entry name" value="Histidine kinase-like ATPase, C-terminal domain"/>
    <property type="match status" value="1"/>
</dbReference>
<dbReference type="Pfam" id="PF02518">
    <property type="entry name" value="HATPase_c"/>
    <property type="match status" value="1"/>
</dbReference>
<dbReference type="Gene3D" id="3.30.450.20">
    <property type="entry name" value="PAS domain"/>
    <property type="match status" value="1"/>
</dbReference>
<keyword evidence="11" id="KW-1185">Reference proteome</keyword>
<keyword evidence="8" id="KW-0902">Two-component regulatory system</keyword>
<dbReference type="CDD" id="cd00130">
    <property type="entry name" value="PAS"/>
    <property type="match status" value="1"/>
</dbReference>
<dbReference type="Pfam" id="PF00512">
    <property type="entry name" value="HisKA"/>
    <property type="match status" value="1"/>
</dbReference>
<comment type="catalytic activity">
    <reaction evidence="1">
        <text>ATP + protein L-histidine = ADP + protein N-phospho-L-histidine.</text>
        <dbReference type="EC" id="2.7.13.3"/>
    </reaction>
</comment>
<dbReference type="InterPro" id="IPR003661">
    <property type="entry name" value="HisK_dim/P_dom"/>
</dbReference>
<evidence type="ECO:0000256" key="7">
    <source>
        <dbReference type="ARBA" id="ARBA00022840"/>
    </source>
</evidence>
<dbReference type="InterPro" id="IPR003594">
    <property type="entry name" value="HATPase_dom"/>
</dbReference>
<evidence type="ECO:0000256" key="8">
    <source>
        <dbReference type="ARBA" id="ARBA00023012"/>
    </source>
</evidence>
<proteinExistence type="predicted"/>
<keyword evidence="3" id="KW-0597">Phosphoprotein</keyword>
<sequence>MNSQEKRISELEDELQSYRELLSRIPAAMSYRDYNRGIHIQKDRGLSLPKHSKIEKRLLPSELKQDLLLEQDVPFEKIEEFLLPIFDTIPHHIVFINAHGCITLCNKKTAEDLDVDRDSIIGKHIRDLLNLPDDLIMLLETLRTGNPIVNREVLDTNYGINNTWIYRDVNGNIIRVLGAFQSLNLVKESEKQALAGRIAAGIAHEIRNPLTTVRGYLQFIKGGLSPDISELIHSLLIPELDRANKIISDFLTIAKPSETKAEMVNFNEFIKNQLGPLLKSEAFLHNVEVIFDCSPDVDDELVSINSSEMLQIFINLFRNAVDAKSERPMKIKLKTKVDQQRLQIVFSDNGNGIPANQLEHIFDPFFTTKDEGTGLGLSLSRKMVENHGGSISVRSSEKGTSFYIQLPYERKK</sequence>
<dbReference type="InterPro" id="IPR013767">
    <property type="entry name" value="PAS_fold"/>
</dbReference>
<dbReference type="Proteomes" id="UP000481043">
    <property type="component" value="Unassembled WGS sequence"/>
</dbReference>
<evidence type="ECO:0000256" key="3">
    <source>
        <dbReference type="ARBA" id="ARBA00022553"/>
    </source>
</evidence>
<keyword evidence="4" id="KW-0808">Transferase</keyword>
<evidence type="ECO:0000256" key="2">
    <source>
        <dbReference type="ARBA" id="ARBA00012438"/>
    </source>
</evidence>
<reference evidence="10 11" key="1">
    <citation type="submission" date="2020-02" db="EMBL/GenBank/DDBJ databases">
        <title>Bacillus aquiflavi sp. nov., isolated from yellow water of strong flavor Chinese baijiu in Yibin region of China.</title>
        <authorList>
            <person name="Xie J."/>
        </authorList>
    </citation>
    <scope>NUCLEOTIDE SEQUENCE [LARGE SCALE GENOMIC DNA]</scope>
    <source>
        <strain evidence="10 11">SA4</strain>
    </source>
</reference>
<dbReference type="InterPro" id="IPR005467">
    <property type="entry name" value="His_kinase_dom"/>
</dbReference>
<dbReference type="SUPFAM" id="SSF47384">
    <property type="entry name" value="Homodimeric domain of signal transducing histidine kinase"/>
    <property type="match status" value="1"/>
</dbReference>
<dbReference type="InterPro" id="IPR036890">
    <property type="entry name" value="HATPase_C_sf"/>
</dbReference>
<dbReference type="PRINTS" id="PR00344">
    <property type="entry name" value="BCTRLSENSOR"/>
</dbReference>
<dbReference type="GO" id="GO:0000155">
    <property type="term" value="F:phosphorelay sensor kinase activity"/>
    <property type="evidence" value="ECO:0007669"/>
    <property type="project" value="InterPro"/>
</dbReference>
<dbReference type="SUPFAM" id="SSF55874">
    <property type="entry name" value="ATPase domain of HSP90 chaperone/DNA topoisomerase II/histidine kinase"/>
    <property type="match status" value="1"/>
</dbReference>
<dbReference type="SMART" id="SM00387">
    <property type="entry name" value="HATPase_c"/>
    <property type="match status" value="1"/>
</dbReference>
<dbReference type="EC" id="2.7.13.3" evidence="2"/>
<evidence type="ECO:0000256" key="5">
    <source>
        <dbReference type="ARBA" id="ARBA00022741"/>
    </source>
</evidence>
<comment type="caution">
    <text evidence="10">The sequence shown here is derived from an EMBL/GenBank/DDBJ whole genome shotgun (WGS) entry which is preliminary data.</text>
</comment>
<dbReference type="InterPro" id="IPR036097">
    <property type="entry name" value="HisK_dim/P_sf"/>
</dbReference>
<evidence type="ECO:0000313" key="11">
    <source>
        <dbReference type="Proteomes" id="UP000481043"/>
    </source>
</evidence>
<dbReference type="SUPFAM" id="SSF55785">
    <property type="entry name" value="PYP-like sensor domain (PAS domain)"/>
    <property type="match status" value="1"/>
</dbReference>
<dbReference type="Pfam" id="PF00989">
    <property type="entry name" value="PAS"/>
    <property type="match status" value="1"/>
</dbReference>
<dbReference type="PANTHER" id="PTHR43065:SF34">
    <property type="entry name" value="SPORULATION KINASE A"/>
    <property type="match status" value="1"/>
</dbReference>
<keyword evidence="6" id="KW-0418">Kinase</keyword>
<accession>A0A6M0QBA6</accession>
<dbReference type="InterPro" id="IPR000014">
    <property type="entry name" value="PAS"/>
</dbReference>
<dbReference type="InterPro" id="IPR004358">
    <property type="entry name" value="Sig_transdc_His_kin-like_C"/>
</dbReference>
<gene>
    <name evidence="10" type="ORF">G4D63_17950</name>
</gene>
<evidence type="ECO:0000256" key="1">
    <source>
        <dbReference type="ARBA" id="ARBA00000085"/>
    </source>
</evidence>
<dbReference type="GO" id="GO:0005524">
    <property type="term" value="F:ATP binding"/>
    <property type="evidence" value="ECO:0007669"/>
    <property type="project" value="UniProtKB-KW"/>
</dbReference>
<name>A0A6M0QBA6_9BACI</name>